<dbReference type="EMBL" id="FNXT01000661">
    <property type="protein sequence ID" value="SZX65719.1"/>
    <property type="molecule type" value="Genomic_DNA"/>
</dbReference>
<dbReference type="STRING" id="3088.A0A383VLL5"/>
<accession>A0A383VLL5</accession>
<evidence type="ECO:0000313" key="3">
    <source>
        <dbReference type="Proteomes" id="UP000256970"/>
    </source>
</evidence>
<organism evidence="2 3">
    <name type="scientific">Tetradesmus obliquus</name>
    <name type="common">Green alga</name>
    <name type="synonym">Acutodesmus obliquus</name>
    <dbReference type="NCBI Taxonomy" id="3088"/>
    <lineage>
        <taxon>Eukaryota</taxon>
        <taxon>Viridiplantae</taxon>
        <taxon>Chlorophyta</taxon>
        <taxon>core chlorophytes</taxon>
        <taxon>Chlorophyceae</taxon>
        <taxon>CS clade</taxon>
        <taxon>Sphaeropleales</taxon>
        <taxon>Scenedesmaceae</taxon>
        <taxon>Tetradesmus</taxon>
    </lineage>
</organism>
<evidence type="ECO:0000256" key="1">
    <source>
        <dbReference type="SAM" id="SignalP"/>
    </source>
</evidence>
<name>A0A383VLL5_TETOB</name>
<protein>
    <submittedName>
        <fullName evidence="2">Uncharacterized protein</fullName>
    </submittedName>
</protein>
<keyword evidence="1" id="KW-0732">Signal</keyword>
<keyword evidence="3" id="KW-1185">Reference proteome</keyword>
<gene>
    <name evidence="2" type="ORF">BQ4739_LOCUS6189</name>
</gene>
<dbReference type="AlphaFoldDB" id="A0A383VLL5"/>
<feature type="signal peptide" evidence="1">
    <location>
        <begin position="1"/>
        <end position="17"/>
    </location>
</feature>
<reference evidence="2 3" key="1">
    <citation type="submission" date="2016-10" db="EMBL/GenBank/DDBJ databases">
        <authorList>
            <person name="Cai Z."/>
        </authorList>
    </citation>
    <scope>NUCLEOTIDE SEQUENCE [LARGE SCALE GENOMIC DNA]</scope>
</reference>
<proteinExistence type="predicted"/>
<evidence type="ECO:0000313" key="2">
    <source>
        <dbReference type="EMBL" id="SZX65719.1"/>
    </source>
</evidence>
<dbReference type="Proteomes" id="UP000256970">
    <property type="component" value="Unassembled WGS sequence"/>
</dbReference>
<feature type="chain" id="PRO_5016756409" evidence="1">
    <location>
        <begin position="18"/>
        <end position="200"/>
    </location>
</feature>
<sequence>MALFMVALLACSSMAAADRSLLQAPAMDDLSAVTIPQATAATSSLRIATVQATPSGPVFTLAGQLDSASQLLQAMAASQDLVAAMSPEAAAQLKSLAADASKIDANPATAGVLAGLENPIDGAQLLTQMAQHNTAAPAGAADAAAAAPAAATMPAPAAAAAAGTPAAPAAAAPAPTSSAGAKGVAVMATAGAALLAALLL</sequence>